<reference evidence="2" key="1">
    <citation type="submission" date="2021-10" db="EMBL/GenBank/DDBJ databases">
        <title>Melipona bicolor Genome sequencing and assembly.</title>
        <authorList>
            <person name="Araujo N.S."/>
            <person name="Arias M.C."/>
        </authorList>
    </citation>
    <scope>NUCLEOTIDE SEQUENCE</scope>
    <source>
        <strain evidence="2">USP_2M_L1-L4_2017</strain>
        <tissue evidence="2">Whole body</tissue>
    </source>
</reference>
<accession>A0AA40G215</accession>
<gene>
    <name evidence="2" type="ORF">K0M31_019336</name>
</gene>
<feature type="region of interest" description="Disordered" evidence="1">
    <location>
        <begin position="64"/>
        <end position="155"/>
    </location>
</feature>
<keyword evidence="3" id="KW-1185">Reference proteome</keyword>
<dbReference type="EMBL" id="JAHYIQ010000008">
    <property type="protein sequence ID" value="KAK1129621.1"/>
    <property type="molecule type" value="Genomic_DNA"/>
</dbReference>
<proteinExistence type="predicted"/>
<name>A0AA40G215_9HYME</name>
<evidence type="ECO:0000313" key="2">
    <source>
        <dbReference type="EMBL" id="KAK1129621.1"/>
    </source>
</evidence>
<organism evidence="2 3">
    <name type="scientific">Melipona bicolor</name>
    <dbReference type="NCBI Taxonomy" id="60889"/>
    <lineage>
        <taxon>Eukaryota</taxon>
        <taxon>Metazoa</taxon>
        <taxon>Ecdysozoa</taxon>
        <taxon>Arthropoda</taxon>
        <taxon>Hexapoda</taxon>
        <taxon>Insecta</taxon>
        <taxon>Pterygota</taxon>
        <taxon>Neoptera</taxon>
        <taxon>Endopterygota</taxon>
        <taxon>Hymenoptera</taxon>
        <taxon>Apocrita</taxon>
        <taxon>Aculeata</taxon>
        <taxon>Apoidea</taxon>
        <taxon>Anthophila</taxon>
        <taxon>Apidae</taxon>
        <taxon>Melipona</taxon>
    </lineage>
</organism>
<dbReference type="Proteomes" id="UP001177670">
    <property type="component" value="Unassembled WGS sequence"/>
</dbReference>
<sequence>MAGGLPDFAPLRFAAGCFLRGVAALEKSSLGKKGLEGERATWHGHWLRASLFFAFREPLRGANGISGSPARAKGDPEKSIRKSRSFELPGRWQPFPSLLPLESSARLNSNAELPRETSPRQLAKTKGQAGGGGTLVSSSSSSSSSSSISERSSHNLVQAATAAGVSSFGWLTADLPSVRLPLTVP</sequence>
<comment type="caution">
    <text evidence="2">The sequence shown here is derived from an EMBL/GenBank/DDBJ whole genome shotgun (WGS) entry which is preliminary data.</text>
</comment>
<dbReference type="AlphaFoldDB" id="A0AA40G215"/>
<protein>
    <submittedName>
        <fullName evidence="2">Uncharacterized protein</fullName>
    </submittedName>
</protein>
<evidence type="ECO:0000313" key="3">
    <source>
        <dbReference type="Proteomes" id="UP001177670"/>
    </source>
</evidence>
<feature type="compositionally biased region" description="Low complexity" evidence="1">
    <location>
        <begin position="135"/>
        <end position="150"/>
    </location>
</feature>
<evidence type="ECO:0000256" key="1">
    <source>
        <dbReference type="SAM" id="MobiDB-lite"/>
    </source>
</evidence>